<sequence>MLTYVIVHTFMCHLHSTWRKQCIEVGLSFFDRSWWCRMLDRSCACFYFC</sequence>
<proteinExistence type="predicted"/>
<name>K3XPA2_SETIT</name>
<protein>
    <submittedName>
        <fullName evidence="1">Uncharacterized protein</fullName>
    </submittedName>
</protein>
<dbReference type="EMBL" id="AGNK02003220">
    <property type="status" value="NOT_ANNOTATED_CDS"/>
    <property type="molecule type" value="Genomic_DNA"/>
</dbReference>
<evidence type="ECO:0000313" key="2">
    <source>
        <dbReference type="Proteomes" id="UP000004995"/>
    </source>
</evidence>
<dbReference type="HOGENOM" id="CLU_3145321_0_0_1"/>
<dbReference type="AlphaFoldDB" id="K3XPA2"/>
<reference evidence="2" key="1">
    <citation type="journal article" date="2012" name="Nat. Biotechnol.">
        <title>Reference genome sequence of the model plant Setaria.</title>
        <authorList>
            <person name="Bennetzen J.L."/>
            <person name="Schmutz J."/>
            <person name="Wang H."/>
            <person name="Percifield R."/>
            <person name="Hawkins J."/>
            <person name="Pontaroli A.C."/>
            <person name="Estep M."/>
            <person name="Feng L."/>
            <person name="Vaughn J.N."/>
            <person name="Grimwood J."/>
            <person name="Jenkins J."/>
            <person name="Barry K."/>
            <person name="Lindquist E."/>
            <person name="Hellsten U."/>
            <person name="Deshpande S."/>
            <person name="Wang X."/>
            <person name="Wu X."/>
            <person name="Mitros T."/>
            <person name="Triplett J."/>
            <person name="Yang X."/>
            <person name="Ye C.Y."/>
            <person name="Mauro-Herrera M."/>
            <person name="Wang L."/>
            <person name="Li P."/>
            <person name="Sharma M."/>
            <person name="Sharma R."/>
            <person name="Ronald P.C."/>
            <person name="Panaud O."/>
            <person name="Kellogg E.A."/>
            <person name="Brutnell T.P."/>
            <person name="Doust A.N."/>
            <person name="Tuskan G.A."/>
            <person name="Rokhsar D."/>
            <person name="Devos K.M."/>
        </authorList>
    </citation>
    <scope>NUCLEOTIDE SEQUENCE [LARGE SCALE GENOMIC DNA]</scope>
    <source>
        <strain evidence="2">cv. Yugu1</strain>
    </source>
</reference>
<dbReference type="Proteomes" id="UP000004995">
    <property type="component" value="Unassembled WGS sequence"/>
</dbReference>
<accession>K3XPA2</accession>
<keyword evidence="2" id="KW-1185">Reference proteome</keyword>
<dbReference type="EnsemblPlants" id="KQL06092">
    <property type="protein sequence ID" value="KQL06092"/>
    <property type="gene ID" value="SETIT_003725mg"/>
</dbReference>
<organism evidence="1 2">
    <name type="scientific">Setaria italica</name>
    <name type="common">Foxtail millet</name>
    <name type="synonym">Panicum italicum</name>
    <dbReference type="NCBI Taxonomy" id="4555"/>
    <lineage>
        <taxon>Eukaryota</taxon>
        <taxon>Viridiplantae</taxon>
        <taxon>Streptophyta</taxon>
        <taxon>Embryophyta</taxon>
        <taxon>Tracheophyta</taxon>
        <taxon>Spermatophyta</taxon>
        <taxon>Magnoliopsida</taxon>
        <taxon>Liliopsida</taxon>
        <taxon>Poales</taxon>
        <taxon>Poaceae</taxon>
        <taxon>PACMAD clade</taxon>
        <taxon>Panicoideae</taxon>
        <taxon>Panicodae</taxon>
        <taxon>Paniceae</taxon>
        <taxon>Cenchrinae</taxon>
        <taxon>Setaria</taxon>
    </lineage>
</organism>
<dbReference type="InParanoid" id="K3XPA2"/>
<evidence type="ECO:0000313" key="1">
    <source>
        <dbReference type="EnsemblPlants" id="KQL06092"/>
    </source>
</evidence>
<reference evidence="1" key="2">
    <citation type="submission" date="2018-08" db="UniProtKB">
        <authorList>
            <consortium name="EnsemblPlants"/>
        </authorList>
    </citation>
    <scope>IDENTIFICATION</scope>
    <source>
        <strain evidence="1">Yugu1</strain>
    </source>
</reference>
<dbReference type="Gramene" id="KQL06092">
    <property type="protein sequence ID" value="KQL06092"/>
    <property type="gene ID" value="SETIT_003725mg"/>
</dbReference>